<dbReference type="Pfam" id="PF01554">
    <property type="entry name" value="MatE"/>
    <property type="match status" value="2"/>
</dbReference>
<evidence type="ECO:0000256" key="11">
    <source>
        <dbReference type="ARBA" id="ARBA00023136"/>
    </source>
</evidence>
<keyword evidence="10" id="KW-0406">Ion transport</keyword>
<feature type="transmembrane region" description="Helical" evidence="13">
    <location>
        <begin position="204"/>
        <end position="228"/>
    </location>
</feature>
<feature type="transmembrane region" description="Helical" evidence="13">
    <location>
        <begin position="14"/>
        <end position="35"/>
    </location>
</feature>
<feature type="transmembrane region" description="Helical" evidence="13">
    <location>
        <begin position="55"/>
        <end position="74"/>
    </location>
</feature>
<dbReference type="NCBIfam" id="TIGR00797">
    <property type="entry name" value="matE"/>
    <property type="match status" value="1"/>
</dbReference>
<evidence type="ECO:0000256" key="3">
    <source>
        <dbReference type="ARBA" id="ARBA00010199"/>
    </source>
</evidence>
<dbReference type="PIRSF" id="PIRSF006603">
    <property type="entry name" value="DinF"/>
    <property type="match status" value="1"/>
</dbReference>
<dbReference type="EMBL" id="JACOPR010000003">
    <property type="protein sequence ID" value="MBC5730678.1"/>
    <property type="molecule type" value="Genomic_DNA"/>
</dbReference>
<dbReference type="InterPro" id="IPR002528">
    <property type="entry name" value="MATE_fam"/>
</dbReference>
<evidence type="ECO:0000256" key="2">
    <source>
        <dbReference type="ARBA" id="ARBA00004651"/>
    </source>
</evidence>
<evidence type="ECO:0000256" key="9">
    <source>
        <dbReference type="ARBA" id="ARBA00022989"/>
    </source>
</evidence>
<evidence type="ECO:0000256" key="10">
    <source>
        <dbReference type="ARBA" id="ARBA00023065"/>
    </source>
</evidence>
<reference evidence="14 15" key="1">
    <citation type="submission" date="2020-08" db="EMBL/GenBank/DDBJ databases">
        <title>Genome public.</title>
        <authorList>
            <person name="Liu C."/>
            <person name="Sun Q."/>
        </authorList>
    </citation>
    <scope>NUCLEOTIDE SEQUENCE [LARGE SCALE GENOMIC DNA]</scope>
    <source>
        <strain evidence="14 15">New-38</strain>
    </source>
</reference>
<feature type="transmembrane region" description="Helical" evidence="13">
    <location>
        <begin position="426"/>
        <end position="445"/>
    </location>
</feature>
<evidence type="ECO:0000313" key="15">
    <source>
        <dbReference type="Proteomes" id="UP000660021"/>
    </source>
</evidence>
<evidence type="ECO:0000256" key="12">
    <source>
        <dbReference type="ARBA" id="ARBA00031636"/>
    </source>
</evidence>
<keyword evidence="5" id="KW-0813">Transport</keyword>
<evidence type="ECO:0000256" key="5">
    <source>
        <dbReference type="ARBA" id="ARBA00022448"/>
    </source>
</evidence>
<sequence>MALSRFGSNPRMKVMWHLSWPAIIEQVLATMVSYVDTAMVGVLGAAATASVSVNASSIWLINGILAGIGVGYSVQVSNAIGAEDDARARRIIRQGILATVVCGMAALLLFQLLAPFIPVWLGAEPSVRPTATAYLRWYTLCMPFAAASAIFSAILRCMGNTKTPLIFNFSANLINLILNFFLIYETRTVTVGGFSLTVPGAGLGVAGAAIASAVAWAFAGSMLLYVGIRQGPRFQVRFREGFRPDSSIIQMALHLGLPSALERATINLGQIVMTALVASIGTVALAANQIATTAEGLCYLPAYGISYASVALVGQSVGARSAENARAYGSLSAKVALVLCTGLAVLLFLFAPALASLFNSDPQVVEQSALMLRIVCFAEPFFALSIVLSSNLRGAHDVRYPMVVGLICMWGVRIVLAPILVIYGKLGLAGVWIAMSVDLILRGFLCTHRWHSGKWVHIAGLDAQPAVHTTPS</sequence>
<feature type="transmembrane region" description="Helical" evidence="13">
    <location>
        <begin position="137"/>
        <end position="158"/>
    </location>
</feature>
<feature type="transmembrane region" description="Helical" evidence="13">
    <location>
        <begin position="95"/>
        <end position="117"/>
    </location>
</feature>
<dbReference type="CDD" id="cd13137">
    <property type="entry name" value="MATE_NorM_like"/>
    <property type="match status" value="1"/>
</dbReference>
<evidence type="ECO:0000313" key="14">
    <source>
        <dbReference type="EMBL" id="MBC5730678.1"/>
    </source>
</evidence>
<dbReference type="Proteomes" id="UP000660021">
    <property type="component" value="Unassembled WGS sequence"/>
</dbReference>
<evidence type="ECO:0000256" key="8">
    <source>
        <dbReference type="ARBA" id="ARBA00022692"/>
    </source>
</evidence>
<feature type="transmembrane region" description="Helical" evidence="13">
    <location>
        <begin position="165"/>
        <end position="184"/>
    </location>
</feature>
<dbReference type="PANTHER" id="PTHR43298">
    <property type="entry name" value="MULTIDRUG RESISTANCE PROTEIN NORM-RELATED"/>
    <property type="match status" value="1"/>
</dbReference>
<evidence type="ECO:0000256" key="7">
    <source>
        <dbReference type="ARBA" id="ARBA00022475"/>
    </source>
</evidence>
<protein>
    <recommendedName>
        <fullName evidence="4">Probable multidrug resistance protein NorM</fullName>
    </recommendedName>
    <alternativeName>
        <fullName evidence="12">Multidrug-efflux transporter</fullName>
    </alternativeName>
</protein>
<evidence type="ECO:0000256" key="1">
    <source>
        <dbReference type="ARBA" id="ARBA00003408"/>
    </source>
</evidence>
<evidence type="ECO:0000256" key="13">
    <source>
        <dbReference type="SAM" id="Phobius"/>
    </source>
</evidence>
<dbReference type="InterPro" id="IPR048279">
    <property type="entry name" value="MdtK-like"/>
</dbReference>
<comment type="caution">
    <text evidence="14">The sequence shown here is derived from an EMBL/GenBank/DDBJ whole genome shotgun (WGS) entry which is preliminary data.</text>
</comment>
<keyword evidence="7" id="KW-1003">Cell membrane</keyword>
<feature type="transmembrane region" description="Helical" evidence="13">
    <location>
        <begin position="400"/>
        <end position="420"/>
    </location>
</feature>
<proteinExistence type="inferred from homology"/>
<comment type="similarity">
    <text evidence="3">Belongs to the multi antimicrobial extrusion (MATE) (TC 2.A.66.1) family.</text>
</comment>
<gene>
    <name evidence="14" type="ORF">H8S34_07495</name>
</gene>
<organism evidence="14 15">
    <name type="scientific">Pseudoflavonifractor hominis</name>
    <dbReference type="NCBI Taxonomy" id="2763059"/>
    <lineage>
        <taxon>Bacteria</taxon>
        <taxon>Bacillati</taxon>
        <taxon>Bacillota</taxon>
        <taxon>Clostridia</taxon>
        <taxon>Eubacteriales</taxon>
        <taxon>Oscillospiraceae</taxon>
        <taxon>Pseudoflavonifractor</taxon>
    </lineage>
</organism>
<evidence type="ECO:0000256" key="6">
    <source>
        <dbReference type="ARBA" id="ARBA00022449"/>
    </source>
</evidence>
<comment type="subcellular location">
    <subcellularLocation>
        <location evidence="2">Cell membrane</location>
        <topology evidence="2">Multi-pass membrane protein</topology>
    </subcellularLocation>
</comment>
<keyword evidence="8 13" id="KW-0812">Transmembrane</keyword>
<keyword evidence="6" id="KW-0050">Antiport</keyword>
<evidence type="ECO:0000256" key="4">
    <source>
        <dbReference type="ARBA" id="ARBA00020268"/>
    </source>
</evidence>
<keyword evidence="9 13" id="KW-1133">Transmembrane helix</keyword>
<feature type="transmembrane region" description="Helical" evidence="13">
    <location>
        <begin position="335"/>
        <end position="358"/>
    </location>
</feature>
<comment type="function">
    <text evidence="1">Multidrug efflux pump.</text>
</comment>
<dbReference type="InterPro" id="IPR050222">
    <property type="entry name" value="MATE_MdtK"/>
</dbReference>
<keyword evidence="11 13" id="KW-0472">Membrane</keyword>
<feature type="transmembrane region" description="Helical" evidence="13">
    <location>
        <begin position="370"/>
        <end position="388"/>
    </location>
</feature>
<accession>A0ABR7HT31</accession>
<dbReference type="RefSeq" id="WP_186963522.1">
    <property type="nucleotide sequence ID" value="NZ_JACOPR010000003.1"/>
</dbReference>
<dbReference type="PANTHER" id="PTHR43298:SF2">
    <property type="entry name" value="FMN_FAD EXPORTER YEEO-RELATED"/>
    <property type="match status" value="1"/>
</dbReference>
<keyword evidence="15" id="KW-1185">Reference proteome</keyword>
<name>A0ABR7HT31_9FIRM</name>